<dbReference type="RefSeq" id="XP_001022205.2">
    <property type="nucleotide sequence ID" value="XM_001022205.2"/>
</dbReference>
<feature type="transmembrane region" description="Helical" evidence="13">
    <location>
        <begin position="931"/>
        <end position="949"/>
    </location>
</feature>
<evidence type="ECO:0000256" key="7">
    <source>
        <dbReference type="ARBA" id="ARBA00022840"/>
    </source>
</evidence>
<dbReference type="InterPro" id="IPR023299">
    <property type="entry name" value="ATPase_P-typ_cyto_dom_N"/>
</dbReference>
<evidence type="ECO:0000256" key="1">
    <source>
        <dbReference type="ARBA" id="ARBA00004141"/>
    </source>
</evidence>
<dbReference type="InterPro" id="IPR001757">
    <property type="entry name" value="P_typ_ATPase"/>
</dbReference>
<evidence type="ECO:0000256" key="11">
    <source>
        <dbReference type="ARBA" id="ARBA00023136"/>
    </source>
</evidence>
<dbReference type="InterPro" id="IPR044492">
    <property type="entry name" value="P_typ_ATPase_HD_dom"/>
</dbReference>
<dbReference type="Pfam" id="PF00122">
    <property type="entry name" value="E1-E2_ATPase"/>
    <property type="match status" value="1"/>
</dbReference>
<dbReference type="GO" id="GO:0016020">
    <property type="term" value="C:membrane"/>
    <property type="evidence" value="ECO:0007669"/>
    <property type="project" value="UniProtKB-SubCell"/>
</dbReference>
<feature type="transmembrane region" description="Helical" evidence="13">
    <location>
        <begin position="1023"/>
        <end position="1042"/>
    </location>
</feature>
<dbReference type="InterPro" id="IPR023214">
    <property type="entry name" value="HAD_sf"/>
</dbReference>
<gene>
    <name evidence="16" type="ORF">TTHERM_00499470</name>
</gene>
<evidence type="ECO:0000256" key="9">
    <source>
        <dbReference type="ARBA" id="ARBA00022967"/>
    </source>
</evidence>
<name>I7M315_TETTS</name>
<dbReference type="InParanoid" id="I7M315"/>
<feature type="transmembrane region" description="Helical" evidence="13">
    <location>
        <begin position="373"/>
        <end position="393"/>
    </location>
</feature>
<feature type="transmembrane region" description="Helical" evidence="13">
    <location>
        <begin position="181"/>
        <end position="205"/>
    </location>
</feature>
<dbReference type="FunCoup" id="I7M315">
    <property type="interactions" value="48"/>
</dbReference>
<feature type="domain" description="P-type ATPase A" evidence="14">
    <location>
        <begin position="246"/>
        <end position="355"/>
    </location>
</feature>
<evidence type="ECO:0000256" key="12">
    <source>
        <dbReference type="ARBA" id="ARBA00049360"/>
    </source>
</evidence>
<dbReference type="PANTHER" id="PTHR45630:SF8">
    <property type="entry name" value="CATION-TRANSPORTING ATPASE"/>
    <property type="match status" value="1"/>
</dbReference>
<dbReference type="SFLD" id="SFLDG00002">
    <property type="entry name" value="C1.7:_P-type_atpase_like"/>
    <property type="match status" value="1"/>
</dbReference>
<dbReference type="eggNOG" id="KOG0208">
    <property type="taxonomic scope" value="Eukaryota"/>
</dbReference>
<dbReference type="GO" id="GO:0046872">
    <property type="term" value="F:metal ion binding"/>
    <property type="evidence" value="ECO:0007669"/>
    <property type="project" value="UniProtKB-UniRule"/>
</dbReference>
<dbReference type="AlphaFoldDB" id="I7M315"/>
<reference evidence="17" key="1">
    <citation type="journal article" date="2006" name="PLoS Biol.">
        <title>Macronuclear genome sequence of the ciliate Tetrahymena thermophila, a model eukaryote.</title>
        <authorList>
            <person name="Eisen J.A."/>
            <person name="Coyne R.S."/>
            <person name="Wu M."/>
            <person name="Wu D."/>
            <person name="Thiagarajan M."/>
            <person name="Wortman J.R."/>
            <person name="Badger J.H."/>
            <person name="Ren Q."/>
            <person name="Amedeo P."/>
            <person name="Jones K.M."/>
            <person name="Tallon L.J."/>
            <person name="Delcher A.L."/>
            <person name="Salzberg S.L."/>
            <person name="Silva J.C."/>
            <person name="Haas B.J."/>
            <person name="Majoros W.H."/>
            <person name="Farzad M."/>
            <person name="Carlton J.M."/>
            <person name="Smith R.K. Jr."/>
            <person name="Garg J."/>
            <person name="Pearlman R.E."/>
            <person name="Karrer K.M."/>
            <person name="Sun L."/>
            <person name="Manning G."/>
            <person name="Elde N.C."/>
            <person name="Turkewitz A.P."/>
            <person name="Asai D.J."/>
            <person name="Wilkes D.E."/>
            <person name="Wang Y."/>
            <person name="Cai H."/>
            <person name="Collins K."/>
            <person name="Stewart B.A."/>
            <person name="Lee S.R."/>
            <person name="Wilamowska K."/>
            <person name="Weinberg Z."/>
            <person name="Ruzzo W.L."/>
            <person name="Wloga D."/>
            <person name="Gaertig J."/>
            <person name="Frankel J."/>
            <person name="Tsao C.-C."/>
            <person name="Gorovsky M.A."/>
            <person name="Keeling P.J."/>
            <person name="Waller R.F."/>
            <person name="Patron N.J."/>
            <person name="Cherry J.M."/>
            <person name="Stover N.A."/>
            <person name="Krieger C.J."/>
            <person name="del Toro C."/>
            <person name="Ryder H.F."/>
            <person name="Williamson S.C."/>
            <person name="Barbeau R.A."/>
            <person name="Hamilton E.P."/>
            <person name="Orias E."/>
        </authorList>
    </citation>
    <scope>NUCLEOTIDE SEQUENCE [LARGE SCALE GENOMIC DNA]</scope>
    <source>
        <strain evidence="17">SB210</strain>
    </source>
</reference>
<evidence type="ECO:0000259" key="15">
    <source>
        <dbReference type="Pfam" id="PF12409"/>
    </source>
</evidence>
<dbReference type="Gene3D" id="2.70.150.10">
    <property type="entry name" value="Calcium-transporting ATPase, cytoplasmic transduction domain A"/>
    <property type="match status" value="1"/>
</dbReference>
<dbReference type="InterPro" id="IPR023298">
    <property type="entry name" value="ATPase_P-typ_TM_dom_sf"/>
</dbReference>
<keyword evidence="5 13" id="KW-0479">Metal-binding</keyword>
<evidence type="ECO:0000313" key="17">
    <source>
        <dbReference type="Proteomes" id="UP000009168"/>
    </source>
</evidence>
<feature type="transmembrane region" description="Helical" evidence="13">
    <location>
        <begin position="413"/>
        <end position="434"/>
    </location>
</feature>
<dbReference type="SFLD" id="SFLDF00027">
    <property type="entry name" value="p-type_atpase"/>
    <property type="match status" value="1"/>
</dbReference>
<evidence type="ECO:0000256" key="6">
    <source>
        <dbReference type="ARBA" id="ARBA00022741"/>
    </source>
</evidence>
<keyword evidence="7 13" id="KW-0067">ATP-binding</keyword>
<keyword evidence="11 13" id="KW-0472">Membrane</keyword>
<dbReference type="InterPro" id="IPR008250">
    <property type="entry name" value="ATPase_P-typ_transduc_dom_A_sf"/>
</dbReference>
<dbReference type="OrthoDB" id="289856at2759"/>
<keyword evidence="17" id="KW-1185">Reference proteome</keyword>
<feature type="transmembrane region" description="Helical" evidence="13">
    <location>
        <begin position="53"/>
        <end position="74"/>
    </location>
</feature>
<keyword evidence="8 13" id="KW-0460">Magnesium</keyword>
<evidence type="ECO:0000256" key="2">
    <source>
        <dbReference type="ARBA" id="ARBA00006000"/>
    </source>
</evidence>
<accession>I7M315</accession>
<dbReference type="KEGG" id="tet:TTHERM_00499470"/>
<feature type="transmembrane region" description="Helical" evidence="13">
    <location>
        <begin position="211"/>
        <end position="229"/>
    </location>
</feature>
<dbReference type="STRING" id="312017.I7M315"/>
<evidence type="ECO:0000313" key="16">
    <source>
        <dbReference type="EMBL" id="EAS01960.2"/>
    </source>
</evidence>
<dbReference type="InterPro" id="IPR018303">
    <property type="entry name" value="ATPase_P-typ_P_site"/>
</dbReference>
<keyword evidence="9 13" id="KW-1278">Translocase</keyword>
<dbReference type="EMBL" id="GG662548">
    <property type="protein sequence ID" value="EAS01960.2"/>
    <property type="molecule type" value="Genomic_DNA"/>
</dbReference>
<evidence type="ECO:0000256" key="4">
    <source>
        <dbReference type="ARBA" id="ARBA00022692"/>
    </source>
</evidence>
<feature type="transmembrane region" description="Helical" evidence="13">
    <location>
        <begin position="1049"/>
        <end position="1071"/>
    </location>
</feature>
<dbReference type="Pfam" id="PF13246">
    <property type="entry name" value="Cation_ATPase"/>
    <property type="match status" value="1"/>
</dbReference>
<feature type="domain" description="P5B-type ATPase N-terminal" evidence="15">
    <location>
        <begin position="53"/>
        <end position="113"/>
    </location>
</feature>
<dbReference type="InterPro" id="IPR059000">
    <property type="entry name" value="ATPase_P-type_domA"/>
</dbReference>
<dbReference type="PROSITE" id="PS00154">
    <property type="entry name" value="ATPASE_E1_E2"/>
    <property type="match status" value="1"/>
</dbReference>
<dbReference type="InterPro" id="IPR036412">
    <property type="entry name" value="HAD-like_sf"/>
</dbReference>
<dbReference type="PRINTS" id="PR00119">
    <property type="entry name" value="CATATPASE"/>
</dbReference>
<evidence type="ECO:0000256" key="13">
    <source>
        <dbReference type="RuleBase" id="RU362082"/>
    </source>
</evidence>
<dbReference type="NCBIfam" id="TIGR01657">
    <property type="entry name" value="P-ATPase-V"/>
    <property type="match status" value="1"/>
</dbReference>
<feature type="transmembrane region" description="Helical" evidence="13">
    <location>
        <begin position="970"/>
        <end position="990"/>
    </location>
</feature>
<dbReference type="InterPro" id="IPR047819">
    <property type="entry name" value="P5A-ATPase_N"/>
</dbReference>
<evidence type="ECO:0000256" key="8">
    <source>
        <dbReference type="ARBA" id="ARBA00022842"/>
    </source>
</evidence>
<dbReference type="SUPFAM" id="SSF81653">
    <property type="entry name" value="Calcium ATPase, transduction domain A"/>
    <property type="match status" value="1"/>
</dbReference>
<dbReference type="EC" id="7.2.2.-" evidence="13"/>
<feature type="transmembrane region" description="Helical" evidence="13">
    <location>
        <begin position="1104"/>
        <end position="1128"/>
    </location>
</feature>
<evidence type="ECO:0000256" key="10">
    <source>
        <dbReference type="ARBA" id="ARBA00022989"/>
    </source>
</evidence>
<dbReference type="Pfam" id="PF12409">
    <property type="entry name" value="P5-ATPase"/>
    <property type="match status" value="1"/>
</dbReference>
<evidence type="ECO:0000256" key="3">
    <source>
        <dbReference type="ARBA" id="ARBA00022553"/>
    </source>
</evidence>
<dbReference type="Gene3D" id="3.40.1110.10">
    <property type="entry name" value="Calcium-transporting ATPase, cytoplasmic domain N"/>
    <property type="match status" value="1"/>
</dbReference>
<organism evidence="16 17">
    <name type="scientific">Tetrahymena thermophila (strain SB210)</name>
    <dbReference type="NCBI Taxonomy" id="312017"/>
    <lineage>
        <taxon>Eukaryota</taxon>
        <taxon>Sar</taxon>
        <taxon>Alveolata</taxon>
        <taxon>Ciliophora</taxon>
        <taxon>Intramacronucleata</taxon>
        <taxon>Oligohymenophorea</taxon>
        <taxon>Hymenostomatida</taxon>
        <taxon>Tetrahymenina</taxon>
        <taxon>Tetrahymenidae</taxon>
        <taxon>Tetrahymena</taxon>
    </lineage>
</organism>
<dbReference type="SUPFAM" id="SSF81660">
    <property type="entry name" value="Metal cation-transporting ATPase, ATP-binding domain N"/>
    <property type="match status" value="1"/>
</dbReference>
<dbReference type="InterPro" id="IPR006544">
    <property type="entry name" value="P-type_TPase_V"/>
</dbReference>
<dbReference type="GO" id="GO:0019829">
    <property type="term" value="F:ATPase-coupled monoatomic cation transmembrane transporter activity"/>
    <property type="evidence" value="ECO:0007669"/>
    <property type="project" value="UniProtKB-UniRule"/>
</dbReference>
<keyword evidence="3" id="KW-0597">Phosphoprotein</keyword>
<dbReference type="GeneID" id="7838172"/>
<dbReference type="SUPFAM" id="SSF56784">
    <property type="entry name" value="HAD-like"/>
    <property type="match status" value="1"/>
</dbReference>
<keyword evidence="4 13" id="KW-0812">Transmembrane</keyword>
<comment type="catalytic activity">
    <reaction evidence="12 13">
        <text>ATP + H2O = ADP + phosphate + H(+)</text>
        <dbReference type="Rhea" id="RHEA:13065"/>
        <dbReference type="ChEBI" id="CHEBI:15377"/>
        <dbReference type="ChEBI" id="CHEBI:15378"/>
        <dbReference type="ChEBI" id="CHEBI:30616"/>
        <dbReference type="ChEBI" id="CHEBI:43474"/>
        <dbReference type="ChEBI" id="CHEBI:456216"/>
    </reaction>
</comment>
<comment type="subcellular location">
    <subcellularLocation>
        <location evidence="1 13">Membrane</location>
        <topology evidence="1 13">Multi-pass membrane protein</topology>
    </subcellularLocation>
</comment>
<keyword evidence="6 13" id="KW-0547">Nucleotide-binding</keyword>
<dbReference type="SUPFAM" id="SSF81665">
    <property type="entry name" value="Calcium ATPase, transmembrane domain M"/>
    <property type="match status" value="1"/>
</dbReference>
<dbReference type="GO" id="GO:0140358">
    <property type="term" value="F:P-type transmembrane transporter activity"/>
    <property type="evidence" value="ECO:0007669"/>
    <property type="project" value="InterPro"/>
</dbReference>
<protein>
    <recommendedName>
        <fullName evidence="13">Cation-transporting ATPase</fullName>
        <ecNumber evidence="13">7.2.2.-</ecNumber>
    </recommendedName>
</protein>
<evidence type="ECO:0000259" key="14">
    <source>
        <dbReference type="Pfam" id="PF00122"/>
    </source>
</evidence>
<sequence length="1162" mass="132905">MNTENQQQIQIEEKKYNSLKTIPQQGLQCKQYYKAQEECLIEKVYPVQKPLSLLILEITLYILSGGLLFILFSWNNEWKFKIFFKLVNINQATQIVVYGPDKDVQIEKIVNLENKCIFQYRFQKFVYDEQSLIFVPFGDSIIERNHKEIIESAKTGLNDSQINSSITKNGVNSTDIPDQGVLVLAFHEFFSPFFLFQVASCLLWYFDTYEIYATVIITTSTFSLLFKLYEERTNINRIKKLSYFRGQTTVVRNGQTKVISSNELAYGDVVILKEGETAPCDMVIVEGSVIVNESMLTGESVPIIKSALADLDCQFSENRQNIIYGGSQVMMVSNSKLVVIRIGFETLKGNLIRSILYPKQHNQISFQNDSVKFLSILLFVTLIQFFIALPTFIDNLDRGTMDSSDLIKKFFDLITISVPPALPTCLSFGVSFSLNRMRRKQIFCINNEKINICGIVKSVCFDKTGTLTEELLSFKLISSFLSSSNKFEDQFSEEAAKKNKHIFPTFSKIQRQIIASCHSIMVYNNEFIGDPLDIEMFKNSSYCLVENENSKSDNQADQNDKLFYQGYEVLQELTCNKSLGSPIFILKRFQFDADVQRMSVIVAITKENQNYIYTKGSPESIQKICKQQTIPNDFSNKLQEFTNEGYRVLALAYSQINEVDFEKDRNQYEANLTFAGFLVFENKLKPETTEHIKLLKNNDVQVRMVTGDNPETSLNIAKQCGILSLNQQINLLDYSNNQFTMNGKKSDLDQFINSASFVQGQEQLVITGNFFEEFLQNKTNQNSQQNQCDIESNTCSKRTSLFFTLILQYGKVFARMKPDQKQSLIHLLQKYQNPEQGYSFVGMCGDGANDCQALKDADMGISLGEAEASVAAAFTSKVINISVIEYILREGRCCLTTSFQCFKYMALYSLIQGFTQTLTYFRGTQPADMQILYWDLFIIIPLTFFLGLTEASDKLTPDIPAHRLFSYKNILSVAGQGVIQLLFLIITVATTCNQSWYLNPQQLSKAQEFEDEELAPTTYDTTVLFWVSNFQYIFTVIAFSIGSVHKKPFYTNILFTFFLVSITGLSLLIIFSEQQPILDFFTLFIKATNQNDEIVSQMDYSWKFVILAIILANAIVTILYEKYFLAFLNNLLDKKYRKAYQNVESTTVTQEIQKVCTSTSPK</sequence>
<dbReference type="SFLD" id="SFLDS00003">
    <property type="entry name" value="Haloacid_Dehalogenase"/>
    <property type="match status" value="1"/>
</dbReference>
<evidence type="ECO:0000256" key="5">
    <source>
        <dbReference type="ARBA" id="ARBA00022723"/>
    </source>
</evidence>
<keyword evidence="10 13" id="KW-1133">Transmembrane helix</keyword>
<proteinExistence type="inferred from homology"/>
<dbReference type="GO" id="GO:0016887">
    <property type="term" value="F:ATP hydrolysis activity"/>
    <property type="evidence" value="ECO:0007669"/>
    <property type="project" value="InterPro"/>
</dbReference>
<comment type="similarity">
    <text evidence="2 13">Belongs to the cation transport ATPase (P-type) (TC 3.A.3) family. Type V subfamily.</text>
</comment>
<dbReference type="GO" id="GO:0005524">
    <property type="term" value="F:ATP binding"/>
    <property type="evidence" value="ECO:0007669"/>
    <property type="project" value="UniProtKB-UniRule"/>
</dbReference>
<dbReference type="PANTHER" id="PTHR45630">
    <property type="entry name" value="CATION-TRANSPORTING ATPASE-RELATED"/>
    <property type="match status" value="1"/>
</dbReference>
<dbReference type="Gene3D" id="3.40.50.1000">
    <property type="entry name" value="HAD superfamily/HAD-like"/>
    <property type="match status" value="1"/>
</dbReference>
<dbReference type="Proteomes" id="UP000009168">
    <property type="component" value="Unassembled WGS sequence"/>
</dbReference>
<dbReference type="NCBIfam" id="TIGR01494">
    <property type="entry name" value="ATPase_P-type"/>
    <property type="match status" value="3"/>
</dbReference>